<dbReference type="EMBL" id="BLLK01000028">
    <property type="protein sequence ID" value="GFH48538.1"/>
    <property type="molecule type" value="Genomic_DNA"/>
</dbReference>
<feature type="domain" description="CRAL-TRIO" evidence="1">
    <location>
        <begin position="172"/>
        <end position="335"/>
    </location>
</feature>
<reference evidence="2 3" key="1">
    <citation type="journal article" date="2021" name="Sci. Rep.">
        <title>The genome of the diatom Chaetoceros tenuissimus carries an ancient integrated fragment of an extant virus.</title>
        <authorList>
            <person name="Hongo Y."/>
            <person name="Kimura K."/>
            <person name="Takaki Y."/>
            <person name="Yoshida Y."/>
            <person name="Baba S."/>
            <person name="Kobayashi G."/>
            <person name="Nagasaki K."/>
            <person name="Hano T."/>
            <person name="Tomaru Y."/>
        </authorList>
    </citation>
    <scope>NUCLEOTIDE SEQUENCE [LARGE SCALE GENOMIC DNA]</scope>
    <source>
        <strain evidence="2 3">NIES-3715</strain>
    </source>
</reference>
<organism evidence="2 3">
    <name type="scientific">Chaetoceros tenuissimus</name>
    <dbReference type="NCBI Taxonomy" id="426638"/>
    <lineage>
        <taxon>Eukaryota</taxon>
        <taxon>Sar</taxon>
        <taxon>Stramenopiles</taxon>
        <taxon>Ochrophyta</taxon>
        <taxon>Bacillariophyta</taxon>
        <taxon>Coscinodiscophyceae</taxon>
        <taxon>Chaetocerotophycidae</taxon>
        <taxon>Chaetocerotales</taxon>
        <taxon>Chaetocerotaceae</taxon>
        <taxon>Chaetoceros</taxon>
    </lineage>
</organism>
<evidence type="ECO:0000313" key="3">
    <source>
        <dbReference type="Proteomes" id="UP001054902"/>
    </source>
</evidence>
<comment type="caution">
    <text evidence="2">The sequence shown here is derived from an EMBL/GenBank/DDBJ whole genome shotgun (WGS) entry which is preliminary data.</text>
</comment>
<evidence type="ECO:0000313" key="2">
    <source>
        <dbReference type="EMBL" id="GFH48538.1"/>
    </source>
</evidence>
<gene>
    <name evidence="2" type="ORF">CTEN210_05014</name>
</gene>
<dbReference type="Pfam" id="PF00650">
    <property type="entry name" value="CRAL_TRIO"/>
    <property type="match status" value="1"/>
</dbReference>
<dbReference type="InterPro" id="IPR036865">
    <property type="entry name" value="CRAL-TRIO_dom_sf"/>
</dbReference>
<accession>A0AAD3CMP9</accession>
<dbReference type="SUPFAM" id="SSF52087">
    <property type="entry name" value="CRAL/TRIO domain"/>
    <property type="match status" value="1"/>
</dbReference>
<evidence type="ECO:0000259" key="1">
    <source>
        <dbReference type="PROSITE" id="PS50191"/>
    </source>
</evidence>
<dbReference type="InterPro" id="IPR001251">
    <property type="entry name" value="CRAL-TRIO_dom"/>
</dbReference>
<keyword evidence="3" id="KW-1185">Reference proteome</keyword>
<name>A0AAD3CMP9_9STRA</name>
<protein>
    <recommendedName>
        <fullName evidence="1">CRAL-TRIO domain-containing protein</fullName>
    </recommendedName>
</protein>
<proteinExistence type="predicted"/>
<dbReference type="Proteomes" id="UP001054902">
    <property type="component" value="Unassembled WGS sequence"/>
</dbReference>
<dbReference type="PROSITE" id="PS50191">
    <property type="entry name" value="CRAL_TRIO"/>
    <property type="match status" value="1"/>
</dbReference>
<dbReference type="AlphaFoldDB" id="A0AAD3CMP9"/>
<sequence>MKFGKRARKSTHGGSVVVDVKTTEIREFPVILPFDPLKQENIDSDSTITDQSSLTDPSCTCTGMGHKSLMKGSFDPKERVIHVHVDKAVEVTKASPDAYALLREFPEATLEECIRFLHDRKYSHAKEKIGKFLQWRKEYLMDHILDGMTFDNDEQVFMYAITHGLKSFPDLSKDIKLPRFIRIISNQDGDAVKSKSGKRIVQVFSNMIDPDIAPLAFYALVYSIYFYLHLPRNSLEDVVVVADVRKGGGWANTSPYKIMPFIKQAAGHMELFPRCLSKCHVYPVPSFAKVIWHTIRSFLKEIVVKKVDLHWGSSSITSAIPQSLEEHFDQNTIQDFERHRRSEFVE</sequence>
<dbReference type="Gene3D" id="3.40.525.10">
    <property type="entry name" value="CRAL-TRIO lipid binding domain"/>
    <property type="match status" value="1"/>
</dbReference>